<protein>
    <submittedName>
        <fullName evidence="2">Uncharacterized protein</fullName>
    </submittedName>
</protein>
<gene>
    <name evidence="2" type="ORF">ACHAW5_008254</name>
</gene>
<dbReference type="AlphaFoldDB" id="A0ABD3NJV7"/>
<dbReference type="Proteomes" id="UP001530315">
    <property type="component" value="Unassembled WGS sequence"/>
</dbReference>
<feature type="compositionally biased region" description="Basic and acidic residues" evidence="1">
    <location>
        <begin position="67"/>
        <end position="81"/>
    </location>
</feature>
<proteinExistence type="predicted"/>
<dbReference type="EMBL" id="JALLAZ020001364">
    <property type="protein sequence ID" value="KAL3776223.1"/>
    <property type="molecule type" value="Genomic_DNA"/>
</dbReference>
<comment type="caution">
    <text evidence="2">The sequence shown here is derived from an EMBL/GenBank/DDBJ whole genome shotgun (WGS) entry which is preliminary data.</text>
</comment>
<evidence type="ECO:0000313" key="2">
    <source>
        <dbReference type="EMBL" id="KAL3776223.1"/>
    </source>
</evidence>
<reference evidence="2 3" key="1">
    <citation type="submission" date="2024-10" db="EMBL/GenBank/DDBJ databases">
        <title>Updated reference genomes for cyclostephanoid diatoms.</title>
        <authorList>
            <person name="Roberts W.R."/>
            <person name="Alverson A.J."/>
        </authorList>
    </citation>
    <scope>NUCLEOTIDE SEQUENCE [LARGE SCALE GENOMIC DNA]</scope>
    <source>
        <strain evidence="2 3">AJA276-08</strain>
    </source>
</reference>
<name>A0ABD3NJV7_9STRA</name>
<sequence>MPLVFAFIPHVDPSLLCKPKISSFAALSLSNQAEDHSSQRRGMNFDEHTNSTNKEKYTVARAGGRRPRTDPKSKQPDATKEKIPENGILSLIRDFALPLCVLTLILRFLFGTFGGNAGSPNVVYYSRSIYQSTTYTKDGNIERKRRENFQSNIPELVQQSKGYKQEKNALDVDVESYFNIIDGVR</sequence>
<feature type="compositionally biased region" description="Basic and acidic residues" evidence="1">
    <location>
        <begin position="35"/>
        <end position="58"/>
    </location>
</feature>
<keyword evidence="3" id="KW-1185">Reference proteome</keyword>
<evidence type="ECO:0000256" key="1">
    <source>
        <dbReference type="SAM" id="MobiDB-lite"/>
    </source>
</evidence>
<accession>A0ABD3NJV7</accession>
<feature type="region of interest" description="Disordered" evidence="1">
    <location>
        <begin position="35"/>
        <end position="81"/>
    </location>
</feature>
<evidence type="ECO:0000313" key="3">
    <source>
        <dbReference type="Proteomes" id="UP001530315"/>
    </source>
</evidence>
<organism evidence="2 3">
    <name type="scientific">Stephanodiscus triporus</name>
    <dbReference type="NCBI Taxonomy" id="2934178"/>
    <lineage>
        <taxon>Eukaryota</taxon>
        <taxon>Sar</taxon>
        <taxon>Stramenopiles</taxon>
        <taxon>Ochrophyta</taxon>
        <taxon>Bacillariophyta</taxon>
        <taxon>Coscinodiscophyceae</taxon>
        <taxon>Thalassiosirophycidae</taxon>
        <taxon>Stephanodiscales</taxon>
        <taxon>Stephanodiscaceae</taxon>
        <taxon>Stephanodiscus</taxon>
    </lineage>
</organism>